<reference evidence="2 3" key="1">
    <citation type="submission" date="2016-04" db="EMBL/GenBank/DDBJ databases">
        <title>Draft Genome Sequences of Staphylococcus capitis Strain H36, S. capitis Strain H65, S. cohnii Strain H62, S. hominis Strain H69, Mycobacterium iranicum Strain H39, Plantibacter sp. Strain H53, Pseudomonas oryzihabitans Strain H72, and Microbacterium sp. Strain H83, isolated from residential settings.</title>
        <authorList>
            <person name="Lymperopoulou D."/>
            <person name="Adams R.I."/>
            <person name="Lindow S."/>
            <person name="Coil D.A."/>
            <person name="Jospin G."/>
            <person name="Eisen J.A."/>
        </authorList>
    </citation>
    <scope>NUCLEOTIDE SEQUENCE [LARGE SCALE GENOMIC DNA]</scope>
    <source>
        <strain evidence="2 3">H39</strain>
    </source>
</reference>
<dbReference type="PROSITE" id="PS51257">
    <property type="entry name" value="PROKAR_LIPOPROTEIN"/>
    <property type="match status" value="1"/>
</dbReference>
<sequence>MKNTKRTVTVFAALVLTGAAATACGGRQDAPAADSGGEITCEVGSDTRVSIATGNSTGVYFSLGNAYAEQISAATNGTVKATAAETGASVQNIEQLVAGSYQVAFSLADTASDAVEGTGSFDGKEQPIQAISRIYPNYTQVVARKDSGITSIADMRGKRVSTGSPGSGTEVIANRLLETAGLNPQSDVAAQRLDLTKTVDGMKDGSIDALFWSGGLPTPGITDLFTSIGNDVSFIDITSQLGPMAEISPAYEEGLIPAATYQLPSDVPTIVVPNMLLVRDDLDANLACVLTKTLFEKQPELAEVVGAAKGITLENARNTDPVPLNRGAELALDELNAPK</sequence>
<dbReference type="EMBL" id="LWCS01000012">
    <property type="protein sequence ID" value="OAN40739.1"/>
    <property type="molecule type" value="Genomic_DNA"/>
</dbReference>
<dbReference type="PANTHER" id="PTHR42941:SF1">
    <property type="entry name" value="SLL1037 PROTEIN"/>
    <property type="match status" value="1"/>
</dbReference>
<proteinExistence type="predicted"/>
<protein>
    <submittedName>
        <fullName evidence="2">C4-dicarboxylate ABC transporter substrate-binding protein</fullName>
    </submittedName>
</protein>
<organism evidence="2 3">
    <name type="scientific">Mycolicibacterium iranicum</name>
    <name type="common">Mycobacterium iranicum</name>
    <dbReference type="NCBI Taxonomy" id="912594"/>
    <lineage>
        <taxon>Bacteria</taxon>
        <taxon>Bacillati</taxon>
        <taxon>Actinomycetota</taxon>
        <taxon>Actinomycetes</taxon>
        <taxon>Mycobacteriales</taxon>
        <taxon>Mycobacteriaceae</taxon>
        <taxon>Mycolicibacterium</taxon>
    </lineage>
</organism>
<name>A0A178M1T5_MYCIR</name>
<comment type="caution">
    <text evidence="2">The sequence shown here is derived from an EMBL/GenBank/DDBJ whole genome shotgun (WGS) entry which is preliminary data.</text>
</comment>
<feature type="chain" id="PRO_5038988132" evidence="1">
    <location>
        <begin position="24"/>
        <end position="339"/>
    </location>
</feature>
<dbReference type="CDD" id="cd13569">
    <property type="entry name" value="PBP2_TAXI_TRAP_like_1"/>
    <property type="match status" value="1"/>
</dbReference>
<evidence type="ECO:0000313" key="2">
    <source>
        <dbReference type="EMBL" id="OAN40739.1"/>
    </source>
</evidence>
<dbReference type="STRING" id="912594.AWC12_01700"/>
<dbReference type="PANTHER" id="PTHR42941">
    <property type="entry name" value="SLL1037 PROTEIN"/>
    <property type="match status" value="1"/>
</dbReference>
<feature type="signal peptide" evidence="1">
    <location>
        <begin position="1"/>
        <end position="23"/>
    </location>
</feature>
<dbReference type="InterPro" id="IPR011852">
    <property type="entry name" value="TRAP_TAXI"/>
</dbReference>
<dbReference type="eggNOG" id="COG2358">
    <property type="taxonomic scope" value="Bacteria"/>
</dbReference>
<dbReference type="SUPFAM" id="SSF53850">
    <property type="entry name" value="Periplasmic binding protein-like II"/>
    <property type="match status" value="1"/>
</dbReference>
<accession>A0A178M1T5</accession>
<dbReference type="AlphaFoldDB" id="A0A178M1T5"/>
<keyword evidence="1" id="KW-0732">Signal</keyword>
<dbReference type="RefSeq" id="WP_064280603.1">
    <property type="nucleotide sequence ID" value="NZ_LWCS01000012.1"/>
</dbReference>
<dbReference type="Pfam" id="PF16868">
    <property type="entry name" value="NMT1_3"/>
    <property type="match status" value="1"/>
</dbReference>
<gene>
    <name evidence="2" type="ORF">A4X20_13990</name>
</gene>
<evidence type="ECO:0000256" key="1">
    <source>
        <dbReference type="SAM" id="SignalP"/>
    </source>
</evidence>
<dbReference type="Gene3D" id="3.40.190.10">
    <property type="entry name" value="Periplasmic binding protein-like II"/>
    <property type="match status" value="2"/>
</dbReference>
<evidence type="ECO:0000313" key="3">
    <source>
        <dbReference type="Proteomes" id="UP000078396"/>
    </source>
</evidence>
<dbReference type="OrthoDB" id="5582316at2"/>
<dbReference type="Proteomes" id="UP000078396">
    <property type="component" value="Unassembled WGS sequence"/>
</dbReference>
<dbReference type="NCBIfam" id="TIGR02122">
    <property type="entry name" value="TRAP_TAXI"/>
    <property type="match status" value="1"/>
</dbReference>